<accession>A0AAP2RD77</accession>
<sequence length="111" mass="13080">MSLKKKTGKCNQCGNCCRDFFIDVNLDQVTDYEFMDYIKWLSCHMNVEVKVKDHKRRKIEIQVKNPCKHLVDNGDGTYSCAIQENKPEICRHYPEEDYEDDISSKCGFKFV</sequence>
<comment type="caution">
    <text evidence="1">The sequence shown here is derived from an EMBL/GenBank/DDBJ whole genome shotgun (WGS) entry which is preliminary data.</text>
</comment>
<proteinExistence type="predicted"/>
<reference evidence="1 2" key="1">
    <citation type="submission" date="2017-11" db="EMBL/GenBank/DDBJ databases">
        <title>Isolation and Characterization of Family Methanocellaceae Species from Potential Methane Hydrate Area Offshore Southwestern Taiwan.</title>
        <authorList>
            <person name="Zhang W.-L."/>
            <person name="Chen W.-C."/>
            <person name="Lai M.-C."/>
            <person name="Chen S.-C."/>
        </authorList>
    </citation>
    <scope>NUCLEOTIDE SEQUENCE [LARGE SCALE GENOMIC DNA]</scope>
    <source>
        <strain evidence="1 2">CWC-04</strain>
    </source>
</reference>
<protein>
    <submittedName>
        <fullName evidence="1">Zinc/iron-chelating domain-containing protein</fullName>
    </submittedName>
</protein>
<name>A0AAP2RD77_9EURY</name>
<dbReference type="EMBL" id="PGCK01000006">
    <property type="protein sequence ID" value="MCD1294967.1"/>
    <property type="molecule type" value="Genomic_DNA"/>
</dbReference>
<gene>
    <name evidence="1" type="ORF">CUJ83_08145</name>
</gene>
<keyword evidence="2" id="KW-1185">Reference proteome</keyword>
<evidence type="ECO:0000313" key="2">
    <source>
        <dbReference type="Proteomes" id="UP001320159"/>
    </source>
</evidence>
<dbReference type="InterPro" id="IPR005358">
    <property type="entry name" value="Puta_zinc/iron-chelating_dom"/>
</dbReference>
<dbReference type="Proteomes" id="UP001320159">
    <property type="component" value="Unassembled WGS sequence"/>
</dbReference>
<dbReference type="RefSeq" id="WP_230741805.1">
    <property type="nucleotide sequence ID" value="NZ_PGCK01000006.1"/>
</dbReference>
<dbReference type="Pfam" id="PF03692">
    <property type="entry name" value="CxxCxxCC"/>
    <property type="match status" value="1"/>
</dbReference>
<evidence type="ECO:0000313" key="1">
    <source>
        <dbReference type="EMBL" id="MCD1294967.1"/>
    </source>
</evidence>
<organism evidence="1 2">
    <name type="scientific">Methanooceanicella nereidis</name>
    <dbReference type="NCBI Taxonomy" id="2052831"/>
    <lineage>
        <taxon>Archaea</taxon>
        <taxon>Methanobacteriati</taxon>
        <taxon>Methanobacteriota</taxon>
        <taxon>Stenosarchaea group</taxon>
        <taxon>Methanomicrobia</taxon>
        <taxon>Methanocellales</taxon>
        <taxon>Methanocellaceae</taxon>
        <taxon>Methanooceanicella</taxon>
    </lineage>
</organism>
<dbReference type="AlphaFoldDB" id="A0AAP2RD77"/>